<dbReference type="Pfam" id="PF07690">
    <property type="entry name" value="MFS_1"/>
    <property type="match status" value="1"/>
</dbReference>
<evidence type="ECO:0000256" key="2">
    <source>
        <dbReference type="ARBA" id="ARBA00022475"/>
    </source>
</evidence>
<dbReference type="OrthoDB" id="3227279at2"/>
<dbReference type="GO" id="GO:0005886">
    <property type="term" value="C:plasma membrane"/>
    <property type="evidence" value="ECO:0007669"/>
    <property type="project" value="UniProtKB-SubCell"/>
</dbReference>
<dbReference type="CDD" id="cd06173">
    <property type="entry name" value="MFS_MefA_like"/>
    <property type="match status" value="1"/>
</dbReference>
<keyword evidence="3 6" id="KW-0812">Transmembrane</keyword>
<evidence type="ECO:0000256" key="5">
    <source>
        <dbReference type="ARBA" id="ARBA00023136"/>
    </source>
</evidence>
<evidence type="ECO:0000256" key="4">
    <source>
        <dbReference type="ARBA" id="ARBA00022989"/>
    </source>
</evidence>
<feature type="transmembrane region" description="Helical" evidence="6">
    <location>
        <begin position="177"/>
        <end position="195"/>
    </location>
</feature>
<sequence length="412" mass="42602">MQGSKRERVGMLSALAVGEFRAMWLAELLSSGGDQLARVALSVLVYQRTNSAALTGLTYALTFVPQLAGGILLSWPADRYPRREVMIAADIVRAALVAGMAVPGTPLWLLCVLVAVTTFTNAPFKAAQGALLPDVLRSERLFTAGMNLRSMCSQFVQLLAFSLGGFLVSAIDPNLALGLNAGTFVASAVILAVAVTRRPPPSAPGTRPASLGSTWQVARQTWRDPRQRALVGVMWLATFYVVPEALAAPYAASLGTGAVAVGLLMAADPIGSIIGSVTLRWLPPKTGVRLIGVFGIVAGLPLVLCVLHPGLVTSMILFGIGGVLATWYHVQGSAQFTLGLPEAQRGQGAGLLSTGLQTGQGLGALAAGLVADQIGAADTIALAGGLGVITAVPLAALWARARAGRAELPEKT</sequence>
<name>A0A0N9I6P3_9PSEU</name>
<keyword evidence="4 6" id="KW-1133">Transmembrane helix</keyword>
<keyword evidence="8" id="KW-1185">Reference proteome</keyword>
<evidence type="ECO:0000256" key="3">
    <source>
        <dbReference type="ARBA" id="ARBA00022692"/>
    </source>
</evidence>
<organism evidence="7 8">
    <name type="scientific">Kibdelosporangium phytohabitans</name>
    <dbReference type="NCBI Taxonomy" id="860235"/>
    <lineage>
        <taxon>Bacteria</taxon>
        <taxon>Bacillati</taxon>
        <taxon>Actinomycetota</taxon>
        <taxon>Actinomycetes</taxon>
        <taxon>Pseudonocardiales</taxon>
        <taxon>Pseudonocardiaceae</taxon>
        <taxon>Kibdelosporangium</taxon>
    </lineage>
</organism>
<dbReference type="EMBL" id="CP012752">
    <property type="protein sequence ID" value="ALG14561.1"/>
    <property type="molecule type" value="Genomic_DNA"/>
</dbReference>
<dbReference type="RefSeq" id="WP_054296427.1">
    <property type="nucleotide sequence ID" value="NZ_CP012752.1"/>
</dbReference>
<protein>
    <submittedName>
        <fullName evidence="7">MFS transporter</fullName>
    </submittedName>
</protein>
<proteinExistence type="predicted"/>
<keyword evidence="2" id="KW-1003">Cell membrane</keyword>
<feature type="transmembrane region" description="Helical" evidence="6">
    <location>
        <begin position="52"/>
        <end position="73"/>
    </location>
</feature>
<keyword evidence="5 6" id="KW-0472">Membrane</keyword>
<evidence type="ECO:0000256" key="6">
    <source>
        <dbReference type="SAM" id="Phobius"/>
    </source>
</evidence>
<dbReference type="KEGG" id="kphy:AOZ06_05195"/>
<feature type="transmembrane region" description="Helical" evidence="6">
    <location>
        <begin position="229"/>
        <end position="252"/>
    </location>
</feature>
<gene>
    <name evidence="7" type="ORF">AOZ06_05195</name>
</gene>
<dbReference type="InterPro" id="IPR011701">
    <property type="entry name" value="MFS"/>
</dbReference>
<evidence type="ECO:0000313" key="8">
    <source>
        <dbReference type="Proteomes" id="UP000063699"/>
    </source>
</evidence>
<reference evidence="7 8" key="1">
    <citation type="submission" date="2015-07" db="EMBL/GenBank/DDBJ databases">
        <title>Genome sequencing of Kibdelosporangium phytohabitans.</title>
        <authorList>
            <person name="Qin S."/>
            <person name="Xing K."/>
        </authorList>
    </citation>
    <scope>NUCLEOTIDE SEQUENCE [LARGE SCALE GENOMIC DNA]</scope>
    <source>
        <strain evidence="7 8">KLBMP1111</strain>
    </source>
</reference>
<dbReference type="Gene3D" id="1.20.1250.20">
    <property type="entry name" value="MFS general substrate transporter like domains"/>
    <property type="match status" value="1"/>
</dbReference>
<feature type="transmembrane region" description="Helical" evidence="6">
    <location>
        <begin position="148"/>
        <end position="171"/>
    </location>
</feature>
<feature type="transmembrane region" description="Helical" evidence="6">
    <location>
        <begin position="258"/>
        <end position="279"/>
    </location>
</feature>
<dbReference type="InterPro" id="IPR036259">
    <property type="entry name" value="MFS_trans_sf"/>
</dbReference>
<dbReference type="AlphaFoldDB" id="A0A0N9I6P3"/>
<dbReference type="STRING" id="860235.AOZ06_05195"/>
<dbReference type="SUPFAM" id="SSF103473">
    <property type="entry name" value="MFS general substrate transporter"/>
    <property type="match status" value="1"/>
</dbReference>
<evidence type="ECO:0000313" key="7">
    <source>
        <dbReference type="EMBL" id="ALG14561.1"/>
    </source>
</evidence>
<accession>A0A0N9I6P3</accession>
<dbReference type="PANTHER" id="PTHR23513:SF11">
    <property type="entry name" value="STAPHYLOFERRIN A TRANSPORTER"/>
    <property type="match status" value="1"/>
</dbReference>
<dbReference type="GO" id="GO:0022857">
    <property type="term" value="F:transmembrane transporter activity"/>
    <property type="evidence" value="ECO:0007669"/>
    <property type="project" value="InterPro"/>
</dbReference>
<feature type="transmembrane region" description="Helical" evidence="6">
    <location>
        <begin position="286"/>
        <end position="304"/>
    </location>
</feature>
<dbReference type="Proteomes" id="UP000063699">
    <property type="component" value="Chromosome"/>
</dbReference>
<dbReference type="PANTHER" id="PTHR23513">
    <property type="entry name" value="INTEGRAL MEMBRANE EFFLUX PROTEIN-RELATED"/>
    <property type="match status" value="1"/>
</dbReference>
<comment type="subcellular location">
    <subcellularLocation>
        <location evidence="1">Cell membrane</location>
        <topology evidence="1">Multi-pass membrane protein</topology>
    </subcellularLocation>
</comment>
<evidence type="ECO:0000256" key="1">
    <source>
        <dbReference type="ARBA" id="ARBA00004651"/>
    </source>
</evidence>